<evidence type="ECO:0000256" key="1">
    <source>
        <dbReference type="ARBA" id="ARBA00004173"/>
    </source>
</evidence>
<dbReference type="PANTHER" id="PTHR13274">
    <property type="entry name" value="MITOCHONDRIAL RIBOSOMAL PROTEIN S25"/>
    <property type="match status" value="1"/>
</dbReference>
<proteinExistence type="predicted"/>
<dbReference type="GO" id="GO:1990904">
    <property type="term" value="C:ribonucleoprotein complex"/>
    <property type="evidence" value="ECO:0007669"/>
    <property type="project" value="UniProtKB-KW"/>
</dbReference>
<name>A0AAD9I5V2_9PEZI</name>
<dbReference type="GO" id="GO:0005840">
    <property type="term" value="C:ribosome"/>
    <property type="evidence" value="ECO:0007669"/>
    <property type="project" value="UniProtKB-KW"/>
</dbReference>
<evidence type="ECO:0000256" key="3">
    <source>
        <dbReference type="ARBA" id="ARBA00023128"/>
    </source>
</evidence>
<dbReference type="Proteomes" id="UP001217918">
    <property type="component" value="Unassembled WGS sequence"/>
</dbReference>
<dbReference type="GO" id="GO:0003735">
    <property type="term" value="F:structural constituent of ribosome"/>
    <property type="evidence" value="ECO:0007669"/>
    <property type="project" value="InterPro"/>
</dbReference>
<evidence type="ECO:0000313" key="9">
    <source>
        <dbReference type="Proteomes" id="UP001217918"/>
    </source>
</evidence>
<protein>
    <recommendedName>
        <fullName evidence="7">Ribosomal protein/NADH dehydrogenase domain-containing protein</fullName>
    </recommendedName>
</protein>
<sequence>MPGVITRLNRLRKKVMNDHARRLQLYDIKHGPGAAILPAQINRIHMEFAVRYNDGHMGPRKFWRENLKRLKFWNARIPMIVNRTTDQQGPATLTLYFRESSSEAAPSPAGSQLSSASDGRSKAPPPLENERVATIDMKHKHSSAILEEFLKKTGAVPVMPTPQDEAELREIKELEERANYDRARVKKKVDAAKKEAQLLAQARNEVAAMKTAA</sequence>
<evidence type="ECO:0000256" key="5">
    <source>
        <dbReference type="SAM" id="Coils"/>
    </source>
</evidence>
<dbReference type="InterPro" id="IPR040049">
    <property type="entry name" value="Ribosomal_mS25/mL61"/>
</dbReference>
<accession>A0AAD9I5V2</accession>
<dbReference type="SMART" id="SM00916">
    <property type="entry name" value="L51_S25_CI-B8"/>
    <property type="match status" value="1"/>
</dbReference>
<keyword evidence="5" id="KW-0175">Coiled coil</keyword>
<dbReference type="PANTHER" id="PTHR13274:SF2">
    <property type="entry name" value="SMALL RIBOSOMAL SUBUNIT PROTEIN MS25"/>
    <property type="match status" value="1"/>
</dbReference>
<dbReference type="GO" id="GO:0005739">
    <property type="term" value="C:mitochondrion"/>
    <property type="evidence" value="ECO:0007669"/>
    <property type="project" value="UniProtKB-SubCell"/>
</dbReference>
<evidence type="ECO:0000256" key="2">
    <source>
        <dbReference type="ARBA" id="ARBA00022980"/>
    </source>
</evidence>
<keyword evidence="3" id="KW-0496">Mitochondrion</keyword>
<dbReference type="InterPro" id="IPR007741">
    <property type="entry name" value="Ribosomal_mL43/mS25/NADH_DH"/>
</dbReference>
<evidence type="ECO:0000256" key="6">
    <source>
        <dbReference type="SAM" id="MobiDB-lite"/>
    </source>
</evidence>
<organism evidence="8 9">
    <name type="scientific">Phyllachora maydis</name>
    <dbReference type="NCBI Taxonomy" id="1825666"/>
    <lineage>
        <taxon>Eukaryota</taxon>
        <taxon>Fungi</taxon>
        <taxon>Dikarya</taxon>
        <taxon>Ascomycota</taxon>
        <taxon>Pezizomycotina</taxon>
        <taxon>Sordariomycetes</taxon>
        <taxon>Sordariomycetidae</taxon>
        <taxon>Phyllachorales</taxon>
        <taxon>Phyllachoraceae</taxon>
        <taxon>Phyllachora</taxon>
    </lineage>
</organism>
<gene>
    <name evidence="8" type="ORF">P8C59_005316</name>
</gene>
<evidence type="ECO:0000256" key="4">
    <source>
        <dbReference type="ARBA" id="ARBA00023274"/>
    </source>
</evidence>
<comment type="caution">
    <text evidence="8">The sequence shown here is derived from an EMBL/GenBank/DDBJ whole genome shotgun (WGS) entry which is preliminary data.</text>
</comment>
<keyword evidence="4" id="KW-0687">Ribonucleoprotein</keyword>
<feature type="domain" description="Ribosomal protein/NADH dehydrogenase" evidence="7">
    <location>
        <begin position="51"/>
        <end position="156"/>
    </location>
</feature>
<dbReference type="AlphaFoldDB" id="A0AAD9I5V2"/>
<evidence type="ECO:0000259" key="7">
    <source>
        <dbReference type="SMART" id="SM00916"/>
    </source>
</evidence>
<reference evidence="8" key="1">
    <citation type="journal article" date="2023" name="Mol. Plant Microbe Interact.">
        <title>Elucidating the Obligate Nature and Biological Capacity of an Invasive Fungal Corn Pathogen.</title>
        <authorList>
            <person name="MacCready J.S."/>
            <person name="Roggenkamp E.M."/>
            <person name="Gdanetz K."/>
            <person name="Chilvers M.I."/>
        </authorList>
    </citation>
    <scope>NUCLEOTIDE SEQUENCE</scope>
    <source>
        <strain evidence="8">PM02</strain>
    </source>
</reference>
<feature type="region of interest" description="Disordered" evidence="6">
    <location>
        <begin position="99"/>
        <end position="128"/>
    </location>
</feature>
<keyword evidence="9" id="KW-1185">Reference proteome</keyword>
<dbReference type="Pfam" id="PF05047">
    <property type="entry name" value="L51_S25_CI-B8"/>
    <property type="match status" value="1"/>
</dbReference>
<evidence type="ECO:0000313" key="8">
    <source>
        <dbReference type="EMBL" id="KAK2070852.1"/>
    </source>
</evidence>
<keyword evidence="2" id="KW-0689">Ribosomal protein</keyword>
<dbReference type="EMBL" id="JAQQPM010000004">
    <property type="protein sequence ID" value="KAK2070852.1"/>
    <property type="molecule type" value="Genomic_DNA"/>
</dbReference>
<feature type="coiled-coil region" evidence="5">
    <location>
        <begin position="182"/>
        <end position="212"/>
    </location>
</feature>
<comment type="subcellular location">
    <subcellularLocation>
        <location evidence="1">Mitochondrion</location>
    </subcellularLocation>
</comment>